<proteinExistence type="predicted"/>
<keyword evidence="3" id="KW-1185">Reference proteome</keyword>
<evidence type="ECO:0000313" key="3">
    <source>
        <dbReference type="Proteomes" id="UP000016662"/>
    </source>
</evidence>
<name>U2K5K1_9FIRM</name>
<protein>
    <submittedName>
        <fullName evidence="2">Uncharacterized protein</fullName>
    </submittedName>
</protein>
<dbReference type="EMBL" id="AWVF01000274">
    <property type="protein sequence ID" value="ERJ93781.1"/>
    <property type="molecule type" value="Genomic_DNA"/>
</dbReference>
<keyword evidence="1" id="KW-1133">Transmembrane helix</keyword>
<keyword evidence="1" id="KW-0472">Membrane</keyword>
<comment type="caution">
    <text evidence="2">The sequence shown here is derived from an EMBL/GenBank/DDBJ whole genome shotgun (WGS) entry which is preliminary data.</text>
</comment>
<evidence type="ECO:0000313" key="2">
    <source>
        <dbReference type="EMBL" id="ERJ93781.1"/>
    </source>
</evidence>
<gene>
    <name evidence="2" type="ORF">RUMCAL_02206</name>
</gene>
<organism evidence="2 3">
    <name type="scientific">Ruminococcus callidus ATCC 27760</name>
    <dbReference type="NCBI Taxonomy" id="411473"/>
    <lineage>
        <taxon>Bacteria</taxon>
        <taxon>Bacillati</taxon>
        <taxon>Bacillota</taxon>
        <taxon>Clostridia</taxon>
        <taxon>Eubacteriales</taxon>
        <taxon>Oscillospiraceae</taxon>
        <taxon>Ruminococcus</taxon>
    </lineage>
</organism>
<feature type="transmembrane region" description="Helical" evidence="1">
    <location>
        <begin position="35"/>
        <end position="54"/>
    </location>
</feature>
<dbReference type="Proteomes" id="UP000016662">
    <property type="component" value="Unassembled WGS sequence"/>
</dbReference>
<accession>U2K5K1</accession>
<dbReference type="AlphaFoldDB" id="U2K5K1"/>
<sequence>MVNLSFLFRPCPAGIQKTLLADCVQSRQTGFMQCFFRFGFLCYGCIISQFAYSVNRFSMCFKILTF</sequence>
<keyword evidence="1" id="KW-0812">Transmembrane</keyword>
<dbReference type="HOGENOM" id="CLU_2828594_0_0_9"/>
<evidence type="ECO:0000256" key="1">
    <source>
        <dbReference type="SAM" id="Phobius"/>
    </source>
</evidence>
<reference evidence="2 3" key="1">
    <citation type="submission" date="2013-07" db="EMBL/GenBank/DDBJ databases">
        <authorList>
            <person name="Weinstock G."/>
            <person name="Sodergren E."/>
            <person name="Wylie T."/>
            <person name="Fulton L."/>
            <person name="Fulton R."/>
            <person name="Fronick C."/>
            <person name="O'Laughlin M."/>
            <person name="Godfrey J."/>
            <person name="Miner T."/>
            <person name="Herter B."/>
            <person name="Appelbaum E."/>
            <person name="Cordes M."/>
            <person name="Lek S."/>
            <person name="Wollam A."/>
            <person name="Pepin K.H."/>
            <person name="Palsikar V.B."/>
            <person name="Mitreva M."/>
            <person name="Wilson R.K."/>
        </authorList>
    </citation>
    <scope>NUCLEOTIDE SEQUENCE [LARGE SCALE GENOMIC DNA]</scope>
    <source>
        <strain evidence="2 3">ATCC 27760</strain>
    </source>
</reference>